<reference evidence="4 5" key="1">
    <citation type="submission" date="2018-10" db="EMBL/GenBank/DDBJ databases">
        <title>Sequencing the genomes of 1000 actinobacteria strains.</title>
        <authorList>
            <person name="Klenk H.-P."/>
        </authorList>
    </citation>
    <scope>NUCLEOTIDE SEQUENCE [LARGE SCALE GENOMIC DNA]</scope>
    <source>
        <strain evidence="4 5">DSM 45175</strain>
    </source>
</reference>
<proteinExistence type="predicted"/>
<organism evidence="4 5">
    <name type="scientific">Micromonospora pisi</name>
    <dbReference type="NCBI Taxonomy" id="589240"/>
    <lineage>
        <taxon>Bacteria</taxon>
        <taxon>Bacillati</taxon>
        <taxon>Actinomycetota</taxon>
        <taxon>Actinomycetes</taxon>
        <taxon>Micromonosporales</taxon>
        <taxon>Micromonosporaceae</taxon>
        <taxon>Micromonospora</taxon>
    </lineage>
</organism>
<keyword evidence="1 3" id="KW-0732">Signal</keyword>
<dbReference type="InterPro" id="IPR050955">
    <property type="entry name" value="Plant_Biomass_Hydrol_Est"/>
</dbReference>
<dbReference type="Proteomes" id="UP000277671">
    <property type="component" value="Unassembled WGS sequence"/>
</dbReference>
<dbReference type="GO" id="GO:0005576">
    <property type="term" value="C:extracellular region"/>
    <property type="evidence" value="ECO:0007669"/>
    <property type="project" value="InterPro"/>
</dbReference>
<dbReference type="Pfam" id="PF10503">
    <property type="entry name" value="Esterase_PHB"/>
    <property type="match status" value="1"/>
</dbReference>
<dbReference type="RefSeq" id="WP_246016705.1">
    <property type="nucleotide sequence ID" value="NZ_RBKT01000001.1"/>
</dbReference>
<keyword evidence="5" id="KW-1185">Reference proteome</keyword>
<evidence type="ECO:0000256" key="2">
    <source>
        <dbReference type="ARBA" id="ARBA00022801"/>
    </source>
</evidence>
<name>A0A495JC40_9ACTN</name>
<feature type="chain" id="PRO_5019852312" evidence="3">
    <location>
        <begin position="20"/>
        <end position="294"/>
    </location>
</feature>
<protein>
    <submittedName>
        <fullName evidence="4">Poly(3-hydroxybutyrate) depolymerase</fullName>
    </submittedName>
</protein>
<evidence type="ECO:0000256" key="3">
    <source>
        <dbReference type="SAM" id="SignalP"/>
    </source>
</evidence>
<dbReference type="SUPFAM" id="SSF53474">
    <property type="entry name" value="alpha/beta-Hydrolases"/>
    <property type="match status" value="1"/>
</dbReference>
<feature type="signal peptide" evidence="3">
    <location>
        <begin position="1"/>
        <end position="19"/>
    </location>
</feature>
<evidence type="ECO:0000256" key="1">
    <source>
        <dbReference type="ARBA" id="ARBA00022729"/>
    </source>
</evidence>
<accession>A0A495JC40</accession>
<keyword evidence="2" id="KW-0378">Hydrolase</keyword>
<evidence type="ECO:0000313" key="4">
    <source>
        <dbReference type="EMBL" id="RKR85964.1"/>
    </source>
</evidence>
<comment type="caution">
    <text evidence="4">The sequence shown here is derived from an EMBL/GenBank/DDBJ whole genome shotgun (WGS) entry which is preliminary data.</text>
</comment>
<dbReference type="InterPro" id="IPR029058">
    <property type="entry name" value="AB_hydrolase_fold"/>
</dbReference>
<dbReference type="Gene3D" id="3.40.50.1820">
    <property type="entry name" value="alpha/beta hydrolase"/>
    <property type="match status" value="1"/>
</dbReference>
<dbReference type="InterPro" id="IPR010126">
    <property type="entry name" value="Esterase_phb"/>
</dbReference>
<dbReference type="PANTHER" id="PTHR43037:SF5">
    <property type="entry name" value="FERULOYL ESTERASE"/>
    <property type="match status" value="1"/>
</dbReference>
<dbReference type="PROSITE" id="PS51257">
    <property type="entry name" value="PROKAR_LIPOPROTEIN"/>
    <property type="match status" value="1"/>
</dbReference>
<dbReference type="EMBL" id="RBKT01000001">
    <property type="protein sequence ID" value="RKR85964.1"/>
    <property type="molecule type" value="Genomic_DNA"/>
</dbReference>
<evidence type="ECO:0000313" key="5">
    <source>
        <dbReference type="Proteomes" id="UP000277671"/>
    </source>
</evidence>
<gene>
    <name evidence="4" type="ORF">BDK92_0182</name>
</gene>
<sequence>MRRIMIWGMAWGLLLGASACDGGEPPATPASPTAAAVQPAPGKHQLTLDHAGVTRRYRLHAPASYDPATAVPLVIALHPFPGEGLGMSEMVGLDGKAEQENFLVAYPDGINGGFNALVCCGTADDVGFLRALTEHLISEWRVNPDRVYLTGISNGGDLSFRAAVEATGVFAAIGVVSGGFGGPLAAAADYAPRTPVSVITFIGGQDRYVKEFQAGIRTWQERLRCAPATSTRVAETIGMTQARCADGSDVHVYVLDEMGHSWPGAKVGMIAAPTAGLVATDQIWEFFAAHPRLS</sequence>
<dbReference type="AlphaFoldDB" id="A0A495JC40"/>
<dbReference type="GO" id="GO:0016787">
    <property type="term" value="F:hydrolase activity"/>
    <property type="evidence" value="ECO:0007669"/>
    <property type="project" value="UniProtKB-KW"/>
</dbReference>
<dbReference type="PANTHER" id="PTHR43037">
    <property type="entry name" value="UNNAMED PRODUCT-RELATED"/>
    <property type="match status" value="1"/>
</dbReference>